<sequence length="59" mass="7117">MFIRCNAALRADESIPFYIGYKSNTEDGVINLTQIKKYKIYYKQRSIFYLYKYCISSHF</sequence>
<accession>M1ZT74</accession>
<protein>
    <submittedName>
        <fullName evidence="1">Uncharacterized protein</fullName>
    </submittedName>
</protein>
<organism evidence="1 2">
    <name type="scientific">Clostridium botulinum CFSAN001627</name>
    <dbReference type="NCBI Taxonomy" id="1232189"/>
    <lineage>
        <taxon>Bacteria</taxon>
        <taxon>Bacillati</taxon>
        <taxon>Bacillota</taxon>
        <taxon>Clostridia</taxon>
        <taxon>Eubacteriales</taxon>
        <taxon>Clostridiaceae</taxon>
        <taxon>Clostridium</taxon>
    </lineage>
</organism>
<gene>
    <name evidence="1" type="ORF">CFSAN001627_23214</name>
</gene>
<evidence type="ECO:0000313" key="2">
    <source>
        <dbReference type="Proteomes" id="UP000011944"/>
    </source>
</evidence>
<evidence type="ECO:0000313" key="1">
    <source>
        <dbReference type="EMBL" id="EKN39066.1"/>
    </source>
</evidence>
<reference evidence="1 2" key="1">
    <citation type="submission" date="2012-10" db="EMBL/GenBank/DDBJ databases">
        <authorList>
            <person name="Strain E.A."/>
            <person name="Brown E."/>
            <person name="Allard M.W."/>
            <person name="Gonzalez-Escalona N."/>
            <person name="Timme R."/>
        </authorList>
    </citation>
    <scope>NUCLEOTIDE SEQUENCE [LARGE SCALE GENOMIC DNA]</scope>
    <source>
        <strain evidence="1 2">CFSAN001627</strain>
    </source>
</reference>
<dbReference type="AlphaFoldDB" id="M1ZT74"/>
<dbReference type="EMBL" id="AMXI01001459">
    <property type="protein sequence ID" value="EKN39066.1"/>
    <property type="molecule type" value="Genomic_DNA"/>
</dbReference>
<proteinExistence type="predicted"/>
<reference evidence="1 2" key="2">
    <citation type="submission" date="2013-03" db="EMBL/GenBank/DDBJ databases">
        <title>Diversity in Clostridium botulinum.</title>
        <authorList>
            <person name="Timme R.E."/>
            <person name="Allard M."/>
            <person name="Luo Y."/>
            <person name="Strain E."/>
            <person name="Gonzalez-Escalona N."/>
            <person name="Brown E."/>
        </authorList>
    </citation>
    <scope>NUCLEOTIDE SEQUENCE [LARGE SCALE GENOMIC DNA]</scope>
    <source>
        <strain evidence="1 2">CFSAN001627</strain>
    </source>
</reference>
<comment type="caution">
    <text evidence="1">The sequence shown here is derived from an EMBL/GenBank/DDBJ whole genome shotgun (WGS) entry which is preliminary data.</text>
</comment>
<dbReference type="Proteomes" id="UP000011944">
    <property type="component" value="Unassembled WGS sequence"/>
</dbReference>
<name>M1ZT74_CLOBO</name>